<keyword evidence="8 11" id="KW-0808">Transferase</keyword>
<dbReference type="GO" id="GO:0008915">
    <property type="term" value="F:lipid-A-disaccharide synthase activity"/>
    <property type="evidence" value="ECO:0007669"/>
    <property type="project" value="UniProtKB-UniRule"/>
</dbReference>
<evidence type="ECO:0000256" key="1">
    <source>
        <dbReference type="ARBA" id="ARBA00002056"/>
    </source>
</evidence>
<dbReference type="OrthoDB" id="9801642at2"/>
<dbReference type="eggNOG" id="COG0763">
    <property type="taxonomic scope" value="Bacteria"/>
</dbReference>
<dbReference type="SUPFAM" id="SSF53756">
    <property type="entry name" value="UDP-Glycosyltransferase/glycogen phosphorylase"/>
    <property type="match status" value="1"/>
</dbReference>
<dbReference type="HAMAP" id="MF_00392">
    <property type="entry name" value="LpxB"/>
    <property type="match status" value="1"/>
</dbReference>
<dbReference type="NCBIfam" id="TIGR00215">
    <property type="entry name" value="lpxB"/>
    <property type="match status" value="1"/>
</dbReference>
<evidence type="ECO:0000313" key="12">
    <source>
        <dbReference type="EMBL" id="OAZ76905.1"/>
    </source>
</evidence>
<dbReference type="RefSeq" id="WP_003629601.1">
    <property type="nucleotide sequence ID" value="NZ_LYUD01000001.1"/>
</dbReference>
<dbReference type="PANTHER" id="PTHR30372">
    <property type="entry name" value="LIPID-A-DISACCHARIDE SYNTHASE"/>
    <property type="match status" value="1"/>
</dbReference>
<comment type="similarity">
    <text evidence="2 11">Belongs to the LpxB family.</text>
</comment>
<dbReference type="GO" id="GO:0005543">
    <property type="term" value="F:phospholipid binding"/>
    <property type="evidence" value="ECO:0007669"/>
    <property type="project" value="TreeGrafter"/>
</dbReference>
<evidence type="ECO:0000256" key="11">
    <source>
        <dbReference type="HAMAP-Rule" id="MF_00392"/>
    </source>
</evidence>
<evidence type="ECO:0000256" key="8">
    <source>
        <dbReference type="ARBA" id="ARBA00022679"/>
    </source>
</evidence>
<evidence type="ECO:0000256" key="5">
    <source>
        <dbReference type="ARBA" id="ARBA00022516"/>
    </source>
</evidence>
<proteinExistence type="inferred from homology"/>
<protein>
    <recommendedName>
        <fullName evidence="4 11">Lipid-A-disaccharide synthase</fullName>
        <ecNumber evidence="3 11">2.4.1.182</ecNumber>
    </recommendedName>
</protein>
<organism evidence="12 13">
    <name type="scientific">Acetobacter pasteurianus</name>
    <name type="common">Acetobacter turbidans</name>
    <dbReference type="NCBI Taxonomy" id="438"/>
    <lineage>
        <taxon>Bacteria</taxon>
        <taxon>Pseudomonadati</taxon>
        <taxon>Pseudomonadota</taxon>
        <taxon>Alphaproteobacteria</taxon>
        <taxon>Acetobacterales</taxon>
        <taxon>Acetobacteraceae</taxon>
        <taxon>Acetobacter</taxon>
    </lineage>
</organism>
<dbReference type="UniPathway" id="UPA00973"/>
<dbReference type="GO" id="GO:0016020">
    <property type="term" value="C:membrane"/>
    <property type="evidence" value="ECO:0007669"/>
    <property type="project" value="GOC"/>
</dbReference>
<evidence type="ECO:0000256" key="10">
    <source>
        <dbReference type="ARBA" id="ARBA00048975"/>
    </source>
</evidence>
<evidence type="ECO:0000256" key="7">
    <source>
        <dbReference type="ARBA" id="ARBA00022676"/>
    </source>
</evidence>
<keyword evidence="6 11" id="KW-0441">Lipid A biosynthesis</keyword>
<dbReference type="PATRIC" id="fig|438.15.peg.130"/>
<evidence type="ECO:0000313" key="13">
    <source>
        <dbReference type="Proteomes" id="UP000093796"/>
    </source>
</evidence>
<dbReference type="Pfam" id="PF02684">
    <property type="entry name" value="LpxB"/>
    <property type="match status" value="1"/>
</dbReference>
<keyword evidence="5 11" id="KW-0444">Lipid biosynthesis</keyword>
<evidence type="ECO:0000256" key="2">
    <source>
        <dbReference type="ARBA" id="ARBA00007868"/>
    </source>
</evidence>
<dbReference type="EMBL" id="LYUD01000001">
    <property type="protein sequence ID" value="OAZ76905.1"/>
    <property type="molecule type" value="Genomic_DNA"/>
</dbReference>
<keyword evidence="9 11" id="KW-0443">Lipid metabolism</keyword>
<keyword evidence="7 11" id="KW-0328">Glycosyltransferase</keyword>
<comment type="caution">
    <text evidence="12">The sequence shown here is derived from an EMBL/GenBank/DDBJ whole genome shotgun (WGS) entry which is preliminary data.</text>
</comment>
<dbReference type="AlphaFoldDB" id="A0A1A0DPE4"/>
<dbReference type="Proteomes" id="UP000093796">
    <property type="component" value="Unassembled WGS sequence"/>
</dbReference>
<evidence type="ECO:0000256" key="6">
    <source>
        <dbReference type="ARBA" id="ARBA00022556"/>
    </source>
</evidence>
<dbReference type="InterPro" id="IPR003835">
    <property type="entry name" value="Glyco_trans_19"/>
</dbReference>
<reference evidence="12 13" key="1">
    <citation type="submission" date="2016-05" db="EMBL/GenBank/DDBJ databases">
        <title>Genome sequencing of Acetobacter pasteurianus strain SRCM100623.</title>
        <authorList>
            <person name="Song Y.R."/>
        </authorList>
    </citation>
    <scope>NUCLEOTIDE SEQUENCE [LARGE SCALE GENOMIC DNA]</scope>
    <source>
        <strain evidence="12 13">SRCM100623</strain>
    </source>
</reference>
<evidence type="ECO:0000256" key="3">
    <source>
        <dbReference type="ARBA" id="ARBA00012687"/>
    </source>
</evidence>
<comment type="catalytic activity">
    <reaction evidence="10 11">
        <text>a lipid X + a UDP-2-N,3-O-bis[(3R)-3-hydroxyacyl]-alpha-D-glucosamine = a lipid A disaccharide + UDP + H(+)</text>
        <dbReference type="Rhea" id="RHEA:67828"/>
        <dbReference type="ChEBI" id="CHEBI:15378"/>
        <dbReference type="ChEBI" id="CHEBI:58223"/>
        <dbReference type="ChEBI" id="CHEBI:137748"/>
        <dbReference type="ChEBI" id="CHEBI:176338"/>
        <dbReference type="ChEBI" id="CHEBI:176343"/>
        <dbReference type="EC" id="2.4.1.182"/>
    </reaction>
</comment>
<dbReference type="GO" id="GO:0009245">
    <property type="term" value="P:lipid A biosynthetic process"/>
    <property type="evidence" value="ECO:0007669"/>
    <property type="project" value="UniProtKB-UniRule"/>
</dbReference>
<evidence type="ECO:0000256" key="9">
    <source>
        <dbReference type="ARBA" id="ARBA00023098"/>
    </source>
</evidence>
<comment type="pathway">
    <text evidence="11">Bacterial outer membrane biogenesis; LPS lipid A biosynthesis.</text>
</comment>
<sequence length="395" mass="42785">MVSPSSSPLVWILAGEASGDVLGARLMHALRARVPNMRFAGVGGVRMQEEGLVSLFPMRDLAVMGLVEVLPRVRQLSARLDEAAQDIAAQKPDLVITIDSPGFALRLLKKISGLGIARVHYVAPQVWAWRQKRVKEFPGLWEELLCLLPFEEKFFGKHGLKTRFVGHPVLQSGAKDGDAARFRARHGLPDSAKILVLMPGSRRSEAPRLLPVFGQMLRLLKTSMPDVVPVVPVSPVVASVVERATQDWPIKPVIVTDIHDKHDAFAAAGAALTKSGTSTLELALAGVPMAVTYRVNPITAFFARRLIKVPFVAMVNLLAGRAVVPELLQEQCRADVLAHEVQILFENTAVAQAQKQAFATVLHGLEGPQGQLPADAAAEAVLEVLNRKNTAKTLG</sequence>
<comment type="function">
    <text evidence="1 11">Condensation of UDP-2,3-diacylglucosamine and 2,3-diacylglucosamine-1-phosphate to form lipid A disaccharide, a precursor of lipid A, a phosphorylated glycolipid that anchors the lipopolysaccharide to the outer membrane of the cell.</text>
</comment>
<evidence type="ECO:0000256" key="4">
    <source>
        <dbReference type="ARBA" id="ARBA00020902"/>
    </source>
</evidence>
<accession>A0A1A0DPE4</accession>
<name>A0A1A0DPE4_ACEPA</name>
<dbReference type="PANTHER" id="PTHR30372:SF4">
    <property type="entry name" value="LIPID-A-DISACCHARIDE SYNTHASE, MITOCHONDRIAL-RELATED"/>
    <property type="match status" value="1"/>
</dbReference>
<dbReference type="EC" id="2.4.1.182" evidence="3 11"/>
<gene>
    <name evidence="11 12" type="primary">lpxB</name>
    <name evidence="12" type="ORF">SRCM100623_00131</name>
</gene>